<proteinExistence type="inferred from homology"/>
<dbReference type="InterPro" id="IPR036085">
    <property type="entry name" value="PAZ_dom_sf"/>
</dbReference>
<dbReference type="InterPro" id="IPR032474">
    <property type="entry name" value="Argonaute_N"/>
</dbReference>
<evidence type="ECO:0000259" key="3">
    <source>
        <dbReference type="PROSITE" id="PS50822"/>
    </source>
</evidence>
<dbReference type="Gene3D" id="3.40.50.2300">
    <property type="match status" value="1"/>
</dbReference>
<feature type="domain" description="PAZ" evidence="2">
    <location>
        <begin position="290"/>
        <end position="395"/>
    </location>
</feature>
<evidence type="ECO:0000313" key="7">
    <source>
        <dbReference type="Proteomes" id="UP000320475"/>
    </source>
</evidence>
<dbReference type="InterPro" id="IPR012337">
    <property type="entry name" value="RNaseH-like_sf"/>
</dbReference>
<dbReference type="InterPro" id="IPR036397">
    <property type="entry name" value="RNaseH_sf"/>
</dbReference>
<dbReference type="Pfam" id="PF02170">
    <property type="entry name" value="PAZ"/>
    <property type="match status" value="1"/>
</dbReference>
<comment type="caution">
    <text evidence="5">The sequence shown here is derived from an EMBL/GenBank/DDBJ whole genome shotgun (WGS) entry which is preliminary data.</text>
</comment>
<evidence type="ECO:0000313" key="4">
    <source>
        <dbReference type="EMBL" id="TPX51160.1"/>
    </source>
</evidence>
<dbReference type="SUPFAM" id="SSF53098">
    <property type="entry name" value="Ribonuclease H-like"/>
    <property type="match status" value="1"/>
</dbReference>
<dbReference type="InterPro" id="IPR003165">
    <property type="entry name" value="Piwi"/>
</dbReference>
<accession>A0A507DIE7</accession>
<dbReference type="Gene3D" id="2.170.260.10">
    <property type="entry name" value="paz domain"/>
    <property type="match status" value="1"/>
</dbReference>
<dbReference type="Proteomes" id="UP000320475">
    <property type="component" value="Unassembled WGS sequence"/>
</dbReference>
<reference evidence="6 7" key="1">
    <citation type="journal article" date="2019" name="Sci. Rep.">
        <title>Comparative genomics of chytrid fungi reveal insights into the obligate biotrophic and pathogenic lifestyle of Synchytrium endobioticum.</title>
        <authorList>
            <person name="van de Vossenberg B.T.L.H."/>
            <person name="Warris S."/>
            <person name="Nguyen H.D.T."/>
            <person name="van Gent-Pelzer M.P.E."/>
            <person name="Joly D.L."/>
            <person name="van de Geest H.C."/>
            <person name="Bonants P.J.M."/>
            <person name="Smith D.S."/>
            <person name="Levesque C.A."/>
            <person name="van der Lee T.A.J."/>
        </authorList>
    </citation>
    <scope>NUCLEOTIDE SEQUENCE [LARGE SCALE GENOMIC DNA]</scope>
    <source>
        <strain evidence="4 7">LEV6574</strain>
        <strain evidence="5 6">MB42</strain>
    </source>
</reference>
<dbReference type="Pfam" id="PF16487">
    <property type="entry name" value="ArgoMid"/>
    <property type="match status" value="1"/>
</dbReference>
<dbReference type="SMART" id="SM00950">
    <property type="entry name" value="Piwi"/>
    <property type="match status" value="1"/>
</dbReference>
<dbReference type="Pfam" id="PF16486">
    <property type="entry name" value="ArgoN"/>
    <property type="match status" value="1"/>
</dbReference>
<dbReference type="CDD" id="cd04657">
    <property type="entry name" value="Piwi_ago-like"/>
    <property type="match status" value="1"/>
</dbReference>
<dbReference type="PROSITE" id="PS50821">
    <property type="entry name" value="PAZ"/>
    <property type="match status" value="1"/>
</dbReference>
<sequence>MAQSQTAAKQYLSHRYPDWTRPSESRRNPKCVIRDIHIRKHTMNRIQREPQSRSSKDVVLARRPLPMKSDAPKARETRMVVNYLQVTKLPDFHVNHYDISYDPEIPPAYIRKVFHQFELQHRSTPQMGGNYVVFDGRKNMYSKGELPFGDSHTFMVDEPDDDEFRDAVRHPNGQRITYRMKVREVAVIRLQDLHPFIAGEKHGEQPYEAIMALDIVLRHKPSLRYVTVGRNFYTREGATTLGGGAEVWSGYHQALRPVINSLKINVDVTASAFYEPGDLISMVTKILIPSVQTLTPDQFNREIQERDRQRLAKNLKGVRVETIHRGGSKRFKISNVSNENALQATFQQQNGERITINDYFRNVYNITLRHPQLPLIVVGESRKSQLPIELCKVLPGQRHTRKLNERQTSEMIRFTCRPPSERSKKIVDGVKLFEYRHNEYLEHFEMAVEDTLFVARARILDPPTLMFGANRTEKPVQGGWQFREKRFFDPTILKSWAVMVFTPALGTETVRQFLSELYSTLESTGMKIENKSPLIGPVNPNGNIEESMRKAWRAAGDQAQSRPQLLVCILPNSGVPLYAEIKRVSDTIVGVPSQCLQSKHVIQKKRQYCQNIALKLNVKLGGTNFVVQPQDLGWAISEPTIIIGADVTHANPDEQARGKPSVIALAGSIDSKMGKYTAKLATVPPEQVPGKLSEMIADLVKYFYATVGRVKPVRLIYYRDGVSEGQFGECLQQETKAIRDACASIERGYTLKITYVVVQKRHHTRFFPLQPSDSDRSGNASPGTVIDNDIVHPTDFEFYLQSHAGLQGTSRPGRYTVLYDENALPAEKIQNLTNQLANVFARANKSVSVTTPAYYANLLAARAKFHSRTGFLDSESVASGGGAQGSEYGILKNELSNTMWFM</sequence>
<dbReference type="Pfam" id="PF02171">
    <property type="entry name" value="Piwi"/>
    <property type="match status" value="1"/>
</dbReference>
<comment type="similarity">
    <text evidence="1">Belongs to the argonaute family.</text>
</comment>
<dbReference type="VEuPathDB" id="FungiDB:SeMB42_g01966"/>
<dbReference type="InterPro" id="IPR003100">
    <property type="entry name" value="PAZ_dom"/>
</dbReference>
<evidence type="ECO:0000313" key="6">
    <source>
        <dbReference type="Proteomes" id="UP000317494"/>
    </source>
</evidence>
<gene>
    <name evidence="4" type="ORF">SeLEV6574_g00451</name>
    <name evidence="5" type="ORF">SeMB42_g01966</name>
</gene>
<dbReference type="CDD" id="cd02846">
    <property type="entry name" value="PAZ_argonaute_like"/>
    <property type="match status" value="1"/>
</dbReference>
<dbReference type="Proteomes" id="UP000317494">
    <property type="component" value="Unassembled WGS sequence"/>
</dbReference>
<dbReference type="InterPro" id="IPR014811">
    <property type="entry name" value="ArgoL1"/>
</dbReference>
<feature type="domain" description="Piwi" evidence="3">
    <location>
        <begin position="565"/>
        <end position="868"/>
    </location>
</feature>
<keyword evidence="6" id="KW-1185">Reference proteome</keyword>
<evidence type="ECO:0008006" key="8">
    <source>
        <dbReference type="Google" id="ProtNLM"/>
    </source>
</evidence>
<evidence type="ECO:0000313" key="5">
    <source>
        <dbReference type="EMBL" id="TPX51316.1"/>
    </source>
</evidence>
<dbReference type="Pfam" id="PF08699">
    <property type="entry name" value="ArgoL1"/>
    <property type="match status" value="1"/>
</dbReference>
<dbReference type="PROSITE" id="PS50822">
    <property type="entry name" value="PIWI"/>
    <property type="match status" value="1"/>
</dbReference>
<dbReference type="InterPro" id="IPR032473">
    <property type="entry name" value="Argonaute_Mid_dom"/>
</dbReference>
<dbReference type="GO" id="GO:0003723">
    <property type="term" value="F:RNA binding"/>
    <property type="evidence" value="ECO:0007669"/>
    <property type="project" value="InterPro"/>
</dbReference>
<dbReference type="SMART" id="SM00949">
    <property type="entry name" value="PAZ"/>
    <property type="match status" value="1"/>
</dbReference>
<dbReference type="PANTHER" id="PTHR22891">
    <property type="entry name" value="EUKARYOTIC TRANSLATION INITIATION FACTOR 2C"/>
    <property type="match status" value="1"/>
</dbReference>
<dbReference type="AlphaFoldDB" id="A0A507DIE7"/>
<dbReference type="Gene3D" id="3.30.420.10">
    <property type="entry name" value="Ribonuclease H-like superfamily/Ribonuclease H"/>
    <property type="match status" value="1"/>
</dbReference>
<dbReference type="SMART" id="SM01163">
    <property type="entry name" value="DUF1785"/>
    <property type="match status" value="1"/>
</dbReference>
<evidence type="ECO:0000256" key="1">
    <source>
        <dbReference type="RuleBase" id="RU361178"/>
    </source>
</evidence>
<dbReference type="InterPro" id="IPR045246">
    <property type="entry name" value="Piwi_ago-like"/>
</dbReference>
<name>A0A507DIE7_9FUNG</name>
<dbReference type="EMBL" id="QEAN01000056">
    <property type="protein sequence ID" value="TPX51316.1"/>
    <property type="molecule type" value="Genomic_DNA"/>
</dbReference>
<organism evidence="5 6">
    <name type="scientific">Synchytrium endobioticum</name>
    <dbReference type="NCBI Taxonomy" id="286115"/>
    <lineage>
        <taxon>Eukaryota</taxon>
        <taxon>Fungi</taxon>
        <taxon>Fungi incertae sedis</taxon>
        <taxon>Chytridiomycota</taxon>
        <taxon>Chytridiomycota incertae sedis</taxon>
        <taxon>Chytridiomycetes</taxon>
        <taxon>Synchytriales</taxon>
        <taxon>Synchytriaceae</taxon>
        <taxon>Synchytrium</taxon>
    </lineage>
</organism>
<evidence type="ECO:0000259" key="2">
    <source>
        <dbReference type="PROSITE" id="PS50821"/>
    </source>
</evidence>
<dbReference type="OrthoDB" id="10252740at2759"/>
<protein>
    <recommendedName>
        <fullName evidence="8">Piwi domain-containing protein</fullName>
    </recommendedName>
</protein>
<dbReference type="STRING" id="286115.A0A507DIE7"/>
<dbReference type="EMBL" id="QEAM01000007">
    <property type="protein sequence ID" value="TPX51160.1"/>
    <property type="molecule type" value="Genomic_DNA"/>
</dbReference>
<dbReference type="SUPFAM" id="SSF101690">
    <property type="entry name" value="PAZ domain"/>
    <property type="match status" value="1"/>
</dbReference>